<dbReference type="InterPro" id="IPR052052">
    <property type="entry name" value="Polysaccharide_Lyase_9"/>
</dbReference>
<evidence type="ECO:0000313" key="7">
    <source>
        <dbReference type="EMBL" id="EPX85747.1"/>
    </source>
</evidence>
<evidence type="ECO:0000259" key="6">
    <source>
        <dbReference type="Pfam" id="PF17892"/>
    </source>
</evidence>
<dbReference type="Pfam" id="PF17892">
    <property type="entry name" value="Cadherin_5"/>
    <property type="match status" value="1"/>
</dbReference>
<dbReference type="InterPro" id="IPR006626">
    <property type="entry name" value="PbH1"/>
</dbReference>
<dbReference type="NCBIfam" id="NF041518">
    <property type="entry name" value="choice_anch_Q"/>
    <property type="match status" value="1"/>
</dbReference>
<dbReference type="GO" id="GO:0016837">
    <property type="term" value="F:carbon-oxygen lyase activity, acting on polysaccharides"/>
    <property type="evidence" value="ECO:0007669"/>
    <property type="project" value="TreeGrafter"/>
</dbReference>
<dbReference type="SUPFAM" id="SSF51126">
    <property type="entry name" value="Pectin lyase-like"/>
    <property type="match status" value="1"/>
</dbReference>
<feature type="domain" description="DUF4082" evidence="5">
    <location>
        <begin position="665"/>
        <end position="805"/>
    </location>
</feature>
<feature type="compositionally biased region" description="Low complexity" evidence="4">
    <location>
        <begin position="444"/>
        <end position="455"/>
    </location>
</feature>
<dbReference type="STRING" id="1123237.Salmuc_05019"/>
<dbReference type="NCBIfam" id="NF012211">
    <property type="entry name" value="tand_rpt_95"/>
    <property type="match status" value="2"/>
</dbReference>
<dbReference type="EMBL" id="APVH01000008">
    <property type="protein sequence ID" value="EPX85747.1"/>
    <property type="molecule type" value="Genomic_DNA"/>
</dbReference>
<feature type="domain" description="Cadherin-like" evidence="6">
    <location>
        <begin position="443"/>
        <end position="537"/>
    </location>
</feature>
<reference evidence="8" key="1">
    <citation type="journal article" date="2014" name="Stand. Genomic Sci.">
        <title>Genome sequence of the exopolysaccharide-producing Salipiger mucosus type strain (DSM 16094(T)), a moderately halophilic member of the Roseobacter clade.</title>
        <authorList>
            <person name="Riedel T."/>
            <person name="Spring S."/>
            <person name="Fiebig A."/>
            <person name="Petersen J."/>
            <person name="Kyrpides N.C."/>
            <person name="Goker M."/>
            <person name="Klenk H.P."/>
        </authorList>
    </citation>
    <scope>NUCLEOTIDE SEQUENCE [LARGE SCALE GENOMIC DNA]</scope>
    <source>
        <strain evidence="8">DSM 16094</strain>
    </source>
</reference>
<name>S9R1I0_9RHOB</name>
<evidence type="ECO:0000256" key="4">
    <source>
        <dbReference type="SAM" id="MobiDB-lite"/>
    </source>
</evidence>
<evidence type="ECO:0000256" key="1">
    <source>
        <dbReference type="ARBA" id="ARBA00004613"/>
    </source>
</evidence>
<dbReference type="Gene3D" id="2.160.20.10">
    <property type="entry name" value="Single-stranded right-handed beta-helix, Pectin lyase-like"/>
    <property type="match status" value="1"/>
</dbReference>
<dbReference type="Gene3D" id="2.60.40.2080">
    <property type="match status" value="1"/>
</dbReference>
<dbReference type="SMART" id="SM00710">
    <property type="entry name" value="PbH1"/>
    <property type="match status" value="5"/>
</dbReference>
<dbReference type="Proteomes" id="UP000015347">
    <property type="component" value="Unassembled WGS sequence"/>
</dbReference>
<evidence type="ECO:0000313" key="8">
    <source>
        <dbReference type="Proteomes" id="UP000015347"/>
    </source>
</evidence>
<dbReference type="InterPro" id="IPR041690">
    <property type="entry name" value="Cadherin_5"/>
</dbReference>
<dbReference type="InterPro" id="IPR012334">
    <property type="entry name" value="Pectin_lyas_fold"/>
</dbReference>
<dbReference type="PANTHER" id="PTHR40088:SF2">
    <property type="entry name" value="SECRETED SUGAR HYDROLASE"/>
    <property type="match status" value="1"/>
</dbReference>
<organism evidence="7 8">
    <name type="scientific">Salipiger mucosus DSM 16094</name>
    <dbReference type="NCBI Taxonomy" id="1123237"/>
    <lineage>
        <taxon>Bacteria</taxon>
        <taxon>Pseudomonadati</taxon>
        <taxon>Pseudomonadota</taxon>
        <taxon>Alphaproteobacteria</taxon>
        <taxon>Rhodobacterales</taxon>
        <taxon>Roseobacteraceae</taxon>
        <taxon>Salipiger</taxon>
    </lineage>
</organism>
<dbReference type="InterPro" id="IPR059226">
    <property type="entry name" value="Choice_anch_Q_dom"/>
</dbReference>
<dbReference type="AlphaFoldDB" id="S9R1I0"/>
<evidence type="ECO:0000256" key="2">
    <source>
        <dbReference type="ARBA" id="ARBA00022525"/>
    </source>
</evidence>
<gene>
    <name evidence="7" type="ORF">Salmuc_05019</name>
</gene>
<accession>S9R1I0</accession>
<dbReference type="InterPro" id="IPR025141">
    <property type="entry name" value="DUF4082"/>
</dbReference>
<dbReference type="Gene3D" id="2.60.40.3440">
    <property type="match status" value="1"/>
</dbReference>
<dbReference type="GO" id="GO:0005576">
    <property type="term" value="C:extracellular region"/>
    <property type="evidence" value="ECO:0007669"/>
    <property type="project" value="UniProtKB-SubCell"/>
</dbReference>
<evidence type="ECO:0000259" key="5">
    <source>
        <dbReference type="Pfam" id="PF13313"/>
    </source>
</evidence>
<evidence type="ECO:0000256" key="3">
    <source>
        <dbReference type="ARBA" id="ARBA00022729"/>
    </source>
</evidence>
<dbReference type="InterPro" id="IPR037221">
    <property type="entry name" value="H-type_lectin_dom_sf"/>
</dbReference>
<feature type="region of interest" description="Disordered" evidence="4">
    <location>
        <begin position="430"/>
        <end position="455"/>
    </location>
</feature>
<dbReference type="Gene3D" id="2.60.40.2810">
    <property type="match status" value="1"/>
</dbReference>
<dbReference type="HOGENOM" id="CLU_285427_0_0_5"/>
<comment type="caution">
    <text evidence="7">The sequence shown here is derived from an EMBL/GenBank/DDBJ whole genome shotgun (WGS) entry which is preliminary data.</text>
</comment>
<sequence length="1097" mass="114146">MPEAFLRGVANLVRGFDRLVSVAMSTHPNGQANTQKGESYMATYYVSTTGSNANDGSESSPFATINHAVSSGLQPGDTVLVKPGTYRESVYVNIDGSAAGDITIRSETPGAASIQPGSSGNGFTIEGSYITIDGFEITGSAYHGIEAQNSHHISMLNNISHDNGASGLSAIWGEFYLIEGNTTYGNAASDWFSGISVYENRNITGDTETTGYRTIIRNNVSYDNVTENGQHTDGNGIIIDDFQSTQNSAFPSYTYPTLVENNLVYENGGKGIQVIWSDNVTVRGNTAYHNNQDLQNTGTWRGEISNSQSSNNTFVNNIAVVDPSVHPENTAIDNNSYGGYTNDNVVWANNLTYTGTAGEASVKTDGGNAMPSAADGNLLGVDPGFIDPGNDFRLSSGSVAIDAGTDDYGLASVDLEGTARVEGVVDIGAYERDSSGTPTPPANTAPEATNDSGFSTTEDTAATIATADLRANDSDADGDALTVTSVSGAVNGTVSLASASSVVFTPDAGYSGMASFDYTVSDGAGGTDTATVSIEVTAASAPPSNTAPVATDDSGFATSEDTALSLKPSMLKDNDTDADGDSLTITNVSGAVNGTVSLAADETVVFTPDAGFTGMARFDYTISDGAGGTDTAQAEIQVSTAEVTPPAPPEDDEEAGSFSIWDSSATPDIMADSDTAAVTLGLRFTADVDAALEALRLYVSEANTGTQSINLWSDSGTRLGQATAEVTESGWSTVSFDKPLQLEAGEDYIASYYAPNGGYVVSEDYFDSASDEGPISLEANSGVYSYGSGGSSFPDQSYAFSNYWVDVVLTPDTATDVAGDNVIGETGTVVAGQAGAGDWTSVTFDTPLEDPSVVMGGLTGNGANPYTVRVRNVTDTGFEYQIDEYEYLDDWHTTEEISWLAVEKGTHVLSDGRTISAGDASVGGSFAGISFDDGAFDSAPVVLGQAVGEANAMAVTDRLRSVSETGFEARLFQQEAATGSIEAEGFDWIAVGQGGSATDGALAGTSGNMVDHRPTTVDFDGSFSGEDFVMVTDMQTTNGWDVATLQTASLDDESMVLRVLEETSRDGEVRHVDEDAGFVGFETGLIEGTPFESDTVL</sequence>
<evidence type="ECO:0008006" key="9">
    <source>
        <dbReference type="Google" id="ProtNLM"/>
    </source>
</evidence>
<dbReference type="Pfam" id="PF17963">
    <property type="entry name" value="Big_9"/>
    <property type="match status" value="1"/>
</dbReference>
<dbReference type="InterPro" id="IPR011050">
    <property type="entry name" value="Pectin_lyase_fold/virulence"/>
</dbReference>
<proteinExistence type="predicted"/>
<dbReference type="eggNOG" id="COG3420">
    <property type="taxonomic scope" value="Bacteria"/>
</dbReference>
<dbReference type="Pfam" id="PF13313">
    <property type="entry name" value="DUF4082"/>
    <property type="match status" value="1"/>
</dbReference>
<keyword evidence="8" id="KW-1185">Reference proteome</keyword>
<comment type="subcellular location">
    <subcellularLocation>
        <location evidence="1">Secreted</location>
    </subcellularLocation>
</comment>
<keyword evidence="3" id="KW-0732">Signal</keyword>
<protein>
    <recommendedName>
        <fullName evidence="9">RTX toxin</fullName>
    </recommendedName>
</protein>
<keyword evidence="2" id="KW-0964">Secreted</keyword>
<dbReference type="PANTHER" id="PTHR40088">
    <property type="entry name" value="PECTATE LYASE (EUROFUNG)"/>
    <property type="match status" value="1"/>
</dbReference>